<dbReference type="PROSITE" id="PS51354">
    <property type="entry name" value="GLUTAREDOXIN_2"/>
    <property type="match status" value="1"/>
</dbReference>
<reference evidence="3 4" key="1">
    <citation type="submission" date="2019-01" db="EMBL/GenBank/DDBJ databases">
        <title>Zoogloea oleivorans genome sequencing and assembly.</title>
        <authorList>
            <person name="Tancsics A."/>
            <person name="Farkas M."/>
            <person name="Kriszt B."/>
            <person name="Maroti G."/>
            <person name="Horvath B."/>
        </authorList>
    </citation>
    <scope>NUCLEOTIDE SEQUENCE [LARGE SCALE GENOMIC DNA]</scope>
    <source>
        <strain evidence="3 4">Buc</strain>
    </source>
</reference>
<dbReference type="Proteomes" id="UP000389128">
    <property type="component" value="Unassembled WGS sequence"/>
</dbReference>
<evidence type="ECO:0000259" key="2">
    <source>
        <dbReference type="Pfam" id="PF00462"/>
    </source>
</evidence>
<dbReference type="InterPro" id="IPR002109">
    <property type="entry name" value="Glutaredoxin"/>
</dbReference>
<dbReference type="EMBL" id="SDKK01000005">
    <property type="protein sequence ID" value="TYC60185.1"/>
    <property type="molecule type" value="Genomic_DNA"/>
</dbReference>
<dbReference type="PANTHER" id="PTHR34980:SF3">
    <property type="entry name" value="BLR8105 PROTEIN"/>
    <property type="match status" value="1"/>
</dbReference>
<dbReference type="RefSeq" id="WP_148578275.1">
    <property type="nucleotide sequence ID" value="NZ_SDKK01000005.1"/>
</dbReference>
<feature type="transmembrane region" description="Helical" evidence="1">
    <location>
        <begin position="201"/>
        <end position="220"/>
    </location>
</feature>
<feature type="domain" description="Glutaredoxin" evidence="2">
    <location>
        <begin position="325"/>
        <end position="376"/>
    </location>
</feature>
<evidence type="ECO:0000256" key="1">
    <source>
        <dbReference type="SAM" id="Phobius"/>
    </source>
</evidence>
<organism evidence="3 4">
    <name type="scientific">Zoogloea oleivorans</name>
    <dbReference type="NCBI Taxonomy" id="1552750"/>
    <lineage>
        <taxon>Bacteria</taxon>
        <taxon>Pseudomonadati</taxon>
        <taxon>Pseudomonadota</taxon>
        <taxon>Betaproteobacteria</taxon>
        <taxon>Rhodocyclales</taxon>
        <taxon>Zoogloeaceae</taxon>
        <taxon>Zoogloea</taxon>
    </lineage>
</organism>
<keyword evidence="1" id="KW-0472">Membrane</keyword>
<dbReference type="InterPro" id="IPR008523">
    <property type="entry name" value="DUF805"/>
</dbReference>
<feature type="transmembrane region" description="Helical" evidence="1">
    <location>
        <begin position="272"/>
        <end position="295"/>
    </location>
</feature>
<name>A0A6C2D3F5_9RHOO</name>
<dbReference type="SUPFAM" id="SSF52833">
    <property type="entry name" value="Thioredoxin-like"/>
    <property type="match status" value="1"/>
</dbReference>
<dbReference type="OrthoDB" id="9812349at2"/>
<keyword evidence="1" id="KW-1133">Transmembrane helix</keyword>
<dbReference type="Pfam" id="PF00462">
    <property type="entry name" value="Glutaredoxin"/>
    <property type="match status" value="1"/>
</dbReference>
<sequence>MNPVFNVVFFGETLPGYDRAVARQQLQALLKCSPAALEQVFSGQRVGLRKGLDADEARLYQLRLKGIGLIVVIEPAVQPDVAQIPAPTVAEPTPASVPDETVSCPKCGEQQPRRTLCRACATDMPRFQAALENAVREVRKAPAEDAQAQPPAHDAFAEPGSRLLGLDFKGRLGRQAYFLGATLGFAALLLAGLLFVKTQSLILGGLGLLLFIVYSLRLSVLRCHDLGRSGWWSLATGIPYLGAIAGMILTLMPGQKDDNNWGAQPRSLGWPAFAGGLALAIASIAGFASMSADLYRLPAMTRQVHSGSTPEATFKARYDAGRDRILMYSLSTCGYCAEKRRLFDRLGVRYTEYMIDEDQAAEDRLTSRMRQAGLPVDAIGTPIIEVNGTLLPNNPDLDEIARHLTRTSKG</sequence>
<dbReference type="GO" id="GO:0005886">
    <property type="term" value="C:plasma membrane"/>
    <property type="evidence" value="ECO:0007669"/>
    <property type="project" value="TreeGrafter"/>
</dbReference>
<dbReference type="AlphaFoldDB" id="A0A6C2D3F5"/>
<evidence type="ECO:0000313" key="3">
    <source>
        <dbReference type="EMBL" id="TYC60185.1"/>
    </source>
</evidence>
<dbReference type="CDD" id="cd02976">
    <property type="entry name" value="NrdH"/>
    <property type="match status" value="1"/>
</dbReference>
<evidence type="ECO:0000313" key="4">
    <source>
        <dbReference type="Proteomes" id="UP000389128"/>
    </source>
</evidence>
<dbReference type="Gene3D" id="3.40.30.10">
    <property type="entry name" value="Glutaredoxin"/>
    <property type="match status" value="1"/>
</dbReference>
<keyword evidence="1" id="KW-0812">Transmembrane</keyword>
<dbReference type="InterPro" id="IPR036249">
    <property type="entry name" value="Thioredoxin-like_sf"/>
</dbReference>
<protein>
    <submittedName>
        <fullName evidence="3">DUF805 domain-containing protein</fullName>
    </submittedName>
</protein>
<comment type="caution">
    <text evidence="3">The sequence shown here is derived from an EMBL/GenBank/DDBJ whole genome shotgun (WGS) entry which is preliminary data.</text>
</comment>
<feature type="transmembrane region" description="Helical" evidence="1">
    <location>
        <begin position="176"/>
        <end position="195"/>
    </location>
</feature>
<gene>
    <name evidence="3" type="ORF">ETQ85_06680</name>
</gene>
<feature type="transmembrane region" description="Helical" evidence="1">
    <location>
        <begin position="232"/>
        <end position="252"/>
    </location>
</feature>
<accession>A0A6C2D3F5</accession>
<dbReference type="PANTHER" id="PTHR34980">
    <property type="entry name" value="INNER MEMBRANE PROTEIN-RELATED-RELATED"/>
    <property type="match status" value="1"/>
</dbReference>
<keyword evidence="4" id="KW-1185">Reference proteome</keyword>
<proteinExistence type="predicted"/>
<dbReference type="Pfam" id="PF05656">
    <property type="entry name" value="DUF805"/>
    <property type="match status" value="1"/>
</dbReference>